<sequence>MNIDKAIRKQKRYYKIFMLSIGLIFFMLPGYLFLTSKFYTFYITYLIVLEALIFLAAIIRVDNASLNFKHDGYKLKVNVGIKGGSINIICDKIVLVHVENYEQKNADEGEFRIIILSTSKFRSDRMILVHKGFLKRHAYVAREYNKLKILRPEENFYYTIIRRGELNKYPFLDTVYKSCVYAYFTETSIEKIKYYRQNSENYTLKNKNRNIIHIL</sequence>
<dbReference type="RefSeq" id="WP_106008358.1">
    <property type="nucleotide sequence ID" value="NZ_JALCQO010000019.1"/>
</dbReference>
<keyword evidence="3" id="KW-1185">Reference proteome</keyword>
<dbReference type="EMBL" id="PVXP01000007">
    <property type="protein sequence ID" value="PRR86215.1"/>
    <property type="molecule type" value="Genomic_DNA"/>
</dbReference>
<keyword evidence="1" id="KW-0812">Transmembrane</keyword>
<keyword evidence="1" id="KW-0472">Membrane</keyword>
<comment type="caution">
    <text evidence="2">The sequence shown here is derived from an EMBL/GenBank/DDBJ whole genome shotgun (WGS) entry which is preliminary data.</text>
</comment>
<proteinExistence type="predicted"/>
<evidence type="ECO:0000313" key="2">
    <source>
        <dbReference type="EMBL" id="PRR86215.1"/>
    </source>
</evidence>
<evidence type="ECO:0000256" key="1">
    <source>
        <dbReference type="SAM" id="Phobius"/>
    </source>
</evidence>
<dbReference type="Proteomes" id="UP000237798">
    <property type="component" value="Unassembled WGS sequence"/>
</dbReference>
<accession>A0A2T0BQU2</accession>
<reference evidence="2 3" key="1">
    <citation type="submission" date="2018-03" db="EMBL/GenBank/DDBJ databases">
        <title>Genome sequence of Clostridium luticellarii DSM 29923.</title>
        <authorList>
            <person name="Poehlein A."/>
            <person name="Daniel R."/>
        </authorList>
    </citation>
    <scope>NUCLEOTIDE SEQUENCE [LARGE SCALE GENOMIC DNA]</scope>
    <source>
        <strain evidence="2 3">DSM 29923</strain>
    </source>
</reference>
<dbReference type="AlphaFoldDB" id="A0A2T0BQU2"/>
<dbReference type="OrthoDB" id="1937989at2"/>
<organism evidence="2 3">
    <name type="scientific">Clostridium luticellarii</name>
    <dbReference type="NCBI Taxonomy" id="1691940"/>
    <lineage>
        <taxon>Bacteria</taxon>
        <taxon>Bacillati</taxon>
        <taxon>Bacillota</taxon>
        <taxon>Clostridia</taxon>
        <taxon>Eubacteriales</taxon>
        <taxon>Clostridiaceae</taxon>
        <taxon>Clostridium</taxon>
    </lineage>
</organism>
<feature type="transmembrane region" description="Helical" evidence="1">
    <location>
        <begin position="39"/>
        <end position="59"/>
    </location>
</feature>
<gene>
    <name evidence="2" type="ORF">CLLU_08700</name>
</gene>
<keyword evidence="1" id="KW-1133">Transmembrane helix</keyword>
<feature type="transmembrane region" description="Helical" evidence="1">
    <location>
        <begin position="12"/>
        <end position="33"/>
    </location>
</feature>
<protein>
    <submittedName>
        <fullName evidence="2">Uncharacterized protein</fullName>
    </submittedName>
</protein>
<evidence type="ECO:0000313" key="3">
    <source>
        <dbReference type="Proteomes" id="UP000237798"/>
    </source>
</evidence>
<name>A0A2T0BQU2_9CLOT</name>